<dbReference type="AlphaFoldDB" id="B6UHM0"/>
<accession>B6UHM0</accession>
<feature type="region of interest" description="Disordered" evidence="1">
    <location>
        <begin position="1"/>
        <end position="24"/>
    </location>
</feature>
<dbReference type="EMBL" id="EU976735">
    <property type="protein sequence ID" value="ACG48853.1"/>
    <property type="molecule type" value="mRNA"/>
</dbReference>
<sequence length="48" mass="5172">MVVDPSLLDPASAPSTSGAPAHLAATRKHHRDIVQVCRSNIWPRSVLL</sequence>
<protein>
    <submittedName>
        <fullName evidence="2">Uncharacterized protein</fullName>
    </submittedName>
</protein>
<evidence type="ECO:0000313" key="2">
    <source>
        <dbReference type="EMBL" id="ACG48853.1"/>
    </source>
</evidence>
<feature type="compositionally biased region" description="Low complexity" evidence="1">
    <location>
        <begin position="10"/>
        <end position="21"/>
    </location>
</feature>
<proteinExistence type="evidence at transcript level"/>
<reference evidence="2" key="1">
    <citation type="journal article" date="2009" name="Plant Mol. Biol.">
        <title>Insights into corn genes derived from large-scale cDNA sequencing.</title>
        <authorList>
            <person name="Alexandrov N.N."/>
            <person name="Brover V.V."/>
            <person name="Freidin S."/>
            <person name="Troukhan M.E."/>
            <person name="Tatarinova T.V."/>
            <person name="Zhang H."/>
            <person name="Swaller T.J."/>
            <person name="Lu Y.P."/>
            <person name="Bouck J."/>
            <person name="Flavell R.B."/>
            <person name="Feldmann K.A."/>
        </authorList>
    </citation>
    <scope>NUCLEOTIDE SEQUENCE</scope>
</reference>
<evidence type="ECO:0000256" key="1">
    <source>
        <dbReference type="SAM" id="MobiDB-lite"/>
    </source>
</evidence>
<name>B6UHM0_MAIZE</name>
<organism evidence="2">
    <name type="scientific">Zea mays</name>
    <name type="common">Maize</name>
    <dbReference type="NCBI Taxonomy" id="4577"/>
    <lineage>
        <taxon>Eukaryota</taxon>
        <taxon>Viridiplantae</taxon>
        <taxon>Streptophyta</taxon>
        <taxon>Embryophyta</taxon>
        <taxon>Tracheophyta</taxon>
        <taxon>Spermatophyta</taxon>
        <taxon>Magnoliopsida</taxon>
        <taxon>Liliopsida</taxon>
        <taxon>Poales</taxon>
        <taxon>Poaceae</taxon>
        <taxon>PACMAD clade</taxon>
        <taxon>Panicoideae</taxon>
        <taxon>Andropogonodae</taxon>
        <taxon>Andropogoneae</taxon>
        <taxon>Tripsacinae</taxon>
        <taxon>Zea</taxon>
    </lineage>
</organism>